<evidence type="ECO:0000313" key="1">
    <source>
        <dbReference type="EMBL" id="KAK8541513.1"/>
    </source>
</evidence>
<keyword evidence="2" id="KW-1185">Reference proteome</keyword>
<reference evidence="1 2" key="1">
    <citation type="journal article" date="2024" name="G3 (Bethesda)">
        <title>Genome assembly of Hibiscus sabdariffa L. provides insights into metabolisms of medicinal natural products.</title>
        <authorList>
            <person name="Kim T."/>
        </authorList>
    </citation>
    <scope>NUCLEOTIDE SEQUENCE [LARGE SCALE GENOMIC DNA]</scope>
    <source>
        <strain evidence="1">TK-2024</strain>
        <tissue evidence="1">Old leaves</tissue>
    </source>
</reference>
<protein>
    <submittedName>
        <fullName evidence="1">Uncharacterized protein</fullName>
    </submittedName>
</protein>
<dbReference type="EMBL" id="JBBPBM010000024">
    <property type="protein sequence ID" value="KAK8541513.1"/>
    <property type="molecule type" value="Genomic_DNA"/>
</dbReference>
<evidence type="ECO:0000313" key="2">
    <source>
        <dbReference type="Proteomes" id="UP001472677"/>
    </source>
</evidence>
<organism evidence="1 2">
    <name type="scientific">Hibiscus sabdariffa</name>
    <name type="common">roselle</name>
    <dbReference type="NCBI Taxonomy" id="183260"/>
    <lineage>
        <taxon>Eukaryota</taxon>
        <taxon>Viridiplantae</taxon>
        <taxon>Streptophyta</taxon>
        <taxon>Embryophyta</taxon>
        <taxon>Tracheophyta</taxon>
        <taxon>Spermatophyta</taxon>
        <taxon>Magnoliopsida</taxon>
        <taxon>eudicotyledons</taxon>
        <taxon>Gunneridae</taxon>
        <taxon>Pentapetalae</taxon>
        <taxon>rosids</taxon>
        <taxon>malvids</taxon>
        <taxon>Malvales</taxon>
        <taxon>Malvaceae</taxon>
        <taxon>Malvoideae</taxon>
        <taxon>Hibiscus</taxon>
    </lineage>
</organism>
<sequence length="100" mass="11305">MDTVSRITQNANYDYETLLSRSLLKPLIAALSKVILTENLKVTASEPPIIVASLEGLELDRATEAERNKNGFWSRRKTKIICTIRPRTCRFEEIEALAVV</sequence>
<proteinExistence type="predicted"/>
<dbReference type="Proteomes" id="UP001472677">
    <property type="component" value="Unassembled WGS sequence"/>
</dbReference>
<gene>
    <name evidence="1" type="ORF">V6N12_014147</name>
</gene>
<name>A0ABR2DJ99_9ROSI</name>
<comment type="caution">
    <text evidence="1">The sequence shown here is derived from an EMBL/GenBank/DDBJ whole genome shotgun (WGS) entry which is preliminary data.</text>
</comment>
<accession>A0ABR2DJ99</accession>